<evidence type="ECO:0000256" key="2">
    <source>
        <dbReference type="ARBA" id="ARBA00022649"/>
    </source>
</evidence>
<evidence type="ECO:0000313" key="5">
    <source>
        <dbReference type="Proteomes" id="UP001432011"/>
    </source>
</evidence>
<dbReference type="SUPFAM" id="SSF50118">
    <property type="entry name" value="Cell growth inhibitor/plasmid maintenance toxic component"/>
    <property type="match status" value="1"/>
</dbReference>
<evidence type="ECO:0000313" key="4">
    <source>
        <dbReference type="EMBL" id="WUP78377.1"/>
    </source>
</evidence>
<dbReference type="Gene3D" id="2.30.30.110">
    <property type="match status" value="1"/>
</dbReference>
<dbReference type="RefSeq" id="WP_328710609.1">
    <property type="nucleotide sequence ID" value="NZ_CP108085.1"/>
</dbReference>
<dbReference type="InterPro" id="IPR011067">
    <property type="entry name" value="Plasmid_toxin/cell-grow_inhib"/>
</dbReference>
<feature type="region of interest" description="Disordered" evidence="3">
    <location>
        <begin position="20"/>
        <end position="125"/>
    </location>
</feature>
<evidence type="ECO:0000256" key="1">
    <source>
        <dbReference type="ARBA" id="ARBA00007521"/>
    </source>
</evidence>
<dbReference type="Proteomes" id="UP001432011">
    <property type="component" value="Chromosome"/>
</dbReference>
<name>A0ABZ1T339_9ACTN</name>
<evidence type="ECO:0000256" key="3">
    <source>
        <dbReference type="SAM" id="MobiDB-lite"/>
    </source>
</evidence>
<comment type="similarity">
    <text evidence="1">Belongs to the PemK/MazF family.</text>
</comment>
<dbReference type="InterPro" id="IPR003477">
    <property type="entry name" value="PemK-like"/>
</dbReference>
<proteinExistence type="inferred from homology"/>
<dbReference type="Pfam" id="PF02452">
    <property type="entry name" value="PemK_toxin"/>
    <property type="match status" value="1"/>
</dbReference>
<keyword evidence="5" id="KW-1185">Reference proteome</keyword>
<reference evidence="4" key="1">
    <citation type="submission" date="2022-10" db="EMBL/GenBank/DDBJ databases">
        <title>The complete genomes of actinobacterial strains from the NBC collection.</title>
        <authorList>
            <person name="Joergensen T.S."/>
            <person name="Alvarez Arevalo M."/>
            <person name="Sterndorff E.B."/>
            <person name="Faurdal D."/>
            <person name="Vuksanovic O."/>
            <person name="Mourched A.-S."/>
            <person name="Charusanti P."/>
            <person name="Shaw S."/>
            <person name="Blin K."/>
            <person name="Weber T."/>
        </authorList>
    </citation>
    <scope>NUCLEOTIDE SEQUENCE</scope>
    <source>
        <strain evidence="4">NBC_00254</strain>
    </source>
</reference>
<feature type="compositionally biased region" description="Low complexity" evidence="3">
    <location>
        <begin position="33"/>
        <end position="63"/>
    </location>
</feature>
<organism evidence="4 5">
    <name type="scientific">Microbispora hainanensis</name>
    <dbReference type="NCBI Taxonomy" id="568844"/>
    <lineage>
        <taxon>Bacteria</taxon>
        <taxon>Bacillati</taxon>
        <taxon>Actinomycetota</taxon>
        <taxon>Actinomycetes</taxon>
        <taxon>Streptosporangiales</taxon>
        <taxon>Streptosporangiaceae</taxon>
        <taxon>Microbispora</taxon>
    </lineage>
</organism>
<dbReference type="EMBL" id="CP108085">
    <property type="protein sequence ID" value="WUP78377.1"/>
    <property type="molecule type" value="Genomic_DNA"/>
</dbReference>
<gene>
    <name evidence="4" type="ORF">OG913_15680</name>
</gene>
<feature type="compositionally biased region" description="Gly residues" evidence="3">
    <location>
        <begin position="77"/>
        <end position="114"/>
    </location>
</feature>
<accession>A0ABZ1T339</accession>
<protein>
    <submittedName>
        <fullName evidence="4">Type II toxin-antitoxin system PemK/MazF family toxin</fullName>
    </submittedName>
</protein>
<sequence>MIWVGVIVAVLVVLGVLGMTGRLPGTSRRRSAPRPSSRPSPGRAGRTTAPGGRAPAGATRPGTRPGGGPAPHTTRGTGTGSGARDGGRGRGPGRGTDRGTSGGTGRGPGGGRSAGGAVTQADPRPGEIWWADVPYEDGPGHKVRPCVVLRTHRGGAEVLKITSQDRSDRSDHVEIPTRTWDSDADHNSFLDLTGPVRVPVGDFQDKVGTLDARIWRQVCRLHEITPN</sequence>
<keyword evidence="2" id="KW-1277">Toxin-antitoxin system</keyword>